<feature type="compositionally biased region" description="Acidic residues" evidence="1">
    <location>
        <begin position="36"/>
        <end position="60"/>
    </location>
</feature>
<evidence type="ECO:0000256" key="1">
    <source>
        <dbReference type="SAM" id="MobiDB-lite"/>
    </source>
</evidence>
<organism evidence="2 3">
    <name type="scientific">Venturia effusa</name>
    <dbReference type="NCBI Taxonomy" id="50376"/>
    <lineage>
        <taxon>Eukaryota</taxon>
        <taxon>Fungi</taxon>
        <taxon>Dikarya</taxon>
        <taxon>Ascomycota</taxon>
        <taxon>Pezizomycotina</taxon>
        <taxon>Dothideomycetes</taxon>
        <taxon>Pleosporomycetidae</taxon>
        <taxon>Venturiales</taxon>
        <taxon>Venturiaceae</taxon>
        <taxon>Venturia</taxon>
    </lineage>
</organism>
<evidence type="ECO:0000313" key="2">
    <source>
        <dbReference type="EMBL" id="QDS69071.1"/>
    </source>
</evidence>
<dbReference type="OrthoDB" id="5412288at2759"/>
<feature type="region of interest" description="Disordered" evidence="1">
    <location>
        <begin position="205"/>
        <end position="251"/>
    </location>
</feature>
<keyword evidence="3" id="KW-1185">Reference proteome</keyword>
<sequence length="503" mass="55661">MSLFGGPHDESSPHHSGSDTDEIREIPESPSHGESEEQDDDDLDEVYSDDDYEEDSDDEGSTLKTPLTERELKRYRRWYRAELNLVDAFETARSGDLGRHLLGFASERRVQLSKEPAKGVKSWASRARWTRDGGARRAIPGASWTAWPLRVGEVPGAGERFGKGGFLGEERVEWVSGEFEEVLCDVGIGMARERVVREARVGGLDGVESCEDSDGEGEDEDDSDDAKSKHDQASTQTTTAPMVENPSSFFSTDQDHARNILQPTVRSLISKVDTLLTALYHSRLNHRAHRSASAPHHDNDANPATPRRPKSSSGSEGEKKEALGLRDWSELLGMASSTGWDPEIVGRAAERCSKLFGEGMAFATFDVDVDVDTNVTSAPQLCVYTPTSIPPHVLGGEAKGEDKWTLDSLFCPHEDCPRHVRKFGLRRRLRWHVKGVHDWDPEVEERPREVVGGVRVDGFLRPITAQPGWRARDREKSERRGVKRKRVKGGGEEGGEGDGGGDG</sequence>
<feature type="compositionally biased region" description="Acidic residues" evidence="1">
    <location>
        <begin position="493"/>
        <end position="503"/>
    </location>
</feature>
<proteinExistence type="predicted"/>
<accession>A0A517L0A1</accession>
<dbReference type="Proteomes" id="UP000316270">
    <property type="component" value="Chromosome 2"/>
</dbReference>
<feature type="compositionally biased region" description="Basic and acidic residues" evidence="1">
    <location>
        <begin position="7"/>
        <end position="35"/>
    </location>
</feature>
<feature type="compositionally biased region" description="Polar residues" evidence="1">
    <location>
        <begin position="233"/>
        <end position="251"/>
    </location>
</feature>
<evidence type="ECO:0000313" key="3">
    <source>
        <dbReference type="Proteomes" id="UP000316270"/>
    </source>
</evidence>
<reference evidence="2 3" key="1">
    <citation type="submission" date="2019-07" db="EMBL/GenBank/DDBJ databases">
        <title>Finished genome of Venturia effusa.</title>
        <authorList>
            <person name="Young C.A."/>
            <person name="Cox M.P."/>
            <person name="Ganley A.R.D."/>
            <person name="David W.J."/>
        </authorList>
    </citation>
    <scope>NUCLEOTIDE SEQUENCE [LARGE SCALE GENOMIC DNA]</scope>
    <source>
        <strain evidence="3">albino</strain>
    </source>
</reference>
<feature type="region of interest" description="Disordered" evidence="1">
    <location>
        <begin position="467"/>
        <end position="503"/>
    </location>
</feature>
<feature type="region of interest" description="Disordered" evidence="1">
    <location>
        <begin position="287"/>
        <end position="323"/>
    </location>
</feature>
<dbReference type="STRING" id="50376.A0A517L0A1"/>
<protein>
    <submittedName>
        <fullName evidence="2">Uncharacterized protein</fullName>
    </submittedName>
</protein>
<feature type="compositionally biased region" description="Acidic residues" evidence="1">
    <location>
        <begin position="208"/>
        <end position="224"/>
    </location>
</feature>
<feature type="region of interest" description="Disordered" evidence="1">
    <location>
        <begin position="1"/>
        <end position="65"/>
    </location>
</feature>
<name>A0A517L0A1_9PEZI</name>
<dbReference type="AlphaFoldDB" id="A0A517L0A1"/>
<gene>
    <name evidence="2" type="ORF">FKW77_009967</name>
</gene>
<feature type="compositionally biased region" description="Basic and acidic residues" evidence="1">
    <location>
        <begin position="470"/>
        <end position="480"/>
    </location>
</feature>
<dbReference type="EMBL" id="CP042186">
    <property type="protein sequence ID" value="QDS69071.1"/>
    <property type="molecule type" value="Genomic_DNA"/>
</dbReference>